<dbReference type="EMBL" id="CP072227">
    <property type="protein sequence ID" value="QUT44540.1"/>
    <property type="molecule type" value="Genomic_DNA"/>
</dbReference>
<proteinExistence type="predicted"/>
<dbReference type="InterPro" id="IPR046110">
    <property type="entry name" value="DUF6047"/>
</dbReference>
<evidence type="ECO:0000313" key="1">
    <source>
        <dbReference type="EMBL" id="QUT44540.1"/>
    </source>
</evidence>
<reference evidence="1" key="1">
    <citation type="journal article" date="2021" name="PLoS Genet.">
        <title>Mobile Type VI secretion system loci of the gut Bacteroidales display extensive intra-ecosystem transfer, multi-species spread and geographical clustering.</title>
        <authorList>
            <person name="Garcia-Bayona L."/>
            <person name="Coyne M.J."/>
            <person name="Comstock L.E."/>
        </authorList>
    </citation>
    <scope>NUCLEOTIDE SEQUENCE</scope>
    <source>
        <strain evidence="1">CL11T00C20</strain>
    </source>
</reference>
<evidence type="ECO:0000313" key="2">
    <source>
        <dbReference type="Proteomes" id="UP000679226"/>
    </source>
</evidence>
<accession>A0A975KEH4</accession>
<dbReference type="AlphaFoldDB" id="A0A975KEH4"/>
<dbReference type="Proteomes" id="UP000679226">
    <property type="component" value="Chromosome"/>
</dbReference>
<protein>
    <submittedName>
        <fullName evidence="1">Uncharacterized protein</fullName>
    </submittedName>
</protein>
<dbReference type="Pfam" id="PF19513">
    <property type="entry name" value="DUF6047"/>
    <property type="match status" value="1"/>
</dbReference>
<organism evidence="1 2">
    <name type="scientific">Bacteroides eggerthii</name>
    <dbReference type="NCBI Taxonomy" id="28111"/>
    <lineage>
        <taxon>Bacteria</taxon>
        <taxon>Pseudomonadati</taxon>
        <taxon>Bacteroidota</taxon>
        <taxon>Bacteroidia</taxon>
        <taxon>Bacteroidales</taxon>
        <taxon>Bacteroidaceae</taxon>
        <taxon>Bacteroides</taxon>
    </lineage>
</organism>
<dbReference type="RefSeq" id="WP_004313149.1">
    <property type="nucleotide sequence ID" value="NZ_CP072227.1"/>
</dbReference>
<dbReference type="KEGG" id="beg:INE88_01339"/>
<gene>
    <name evidence="1" type="ORF">INE88_01339</name>
</gene>
<sequence length="257" mass="30543">MDPLSRDENYTRRLTPEMWREIKSAPPEVMAEMLDDLKHGNTYYTGVETDKGVLLFSRDIVGEIQYSDYMYKYIENDFFAPEFAVKSLAIHELRGWPSLMEGKVNRCHDRFGWWGDEETIRRAYQDRSVLKNATDSETYDLTPTWENYYRLTDADKGLGLTRSPYNYDRMTLLYIVDKGYPRDGVVDEYPDKFSFHEKFEKIENKQLGRNRWDVYDEMQERAKKLAGKLLKEHFPEIRQKADMKEKAAVRKSKGMKM</sequence>
<name>A0A975KEH4_9BACE</name>